<sequence>MSNHSTTSCYNCFVLRLCNFE</sequence>
<evidence type="ECO:0000313" key="1">
    <source>
        <dbReference type="EMBL" id="MBX67033.1"/>
    </source>
</evidence>
<name>A0A2P2QJ62_RHIMU</name>
<protein>
    <submittedName>
        <fullName evidence="1">Uncharacterized protein</fullName>
    </submittedName>
</protein>
<reference evidence="1" key="1">
    <citation type="submission" date="2018-02" db="EMBL/GenBank/DDBJ databases">
        <title>Rhizophora mucronata_Transcriptome.</title>
        <authorList>
            <person name="Meera S.P."/>
            <person name="Sreeshan A."/>
            <person name="Augustine A."/>
        </authorList>
    </citation>
    <scope>NUCLEOTIDE SEQUENCE</scope>
    <source>
        <tissue evidence="1">Leaf</tissue>
    </source>
</reference>
<accession>A0A2P2QJ62</accession>
<organism evidence="1">
    <name type="scientific">Rhizophora mucronata</name>
    <name type="common">Asiatic mangrove</name>
    <dbReference type="NCBI Taxonomy" id="61149"/>
    <lineage>
        <taxon>Eukaryota</taxon>
        <taxon>Viridiplantae</taxon>
        <taxon>Streptophyta</taxon>
        <taxon>Embryophyta</taxon>
        <taxon>Tracheophyta</taxon>
        <taxon>Spermatophyta</taxon>
        <taxon>Magnoliopsida</taxon>
        <taxon>eudicotyledons</taxon>
        <taxon>Gunneridae</taxon>
        <taxon>Pentapetalae</taxon>
        <taxon>rosids</taxon>
        <taxon>fabids</taxon>
        <taxon>Malpighiales</taxon>
        <taxon>Rhizophoraceae</taxon>
        <taxon>Rhizophora</taxon>
    </lineage>
</organism>
<dbReference type="EMBL" id="GGEC01086549">
    <property type="protein sequence ID" value="MBX67033.1"/>
    <property type="molecule type" value="Transcribed_RNA"/>
</dbReference>
<dbReference type="AlphaFoldDB" id="A0A2P2QJ62"/>
<proteinExistence type="predicted"/>